<dbReference type="AlphaFoldDB" id="A0A0F9VR36"/>
<reference evidence="1" key="1">
    <citation type="journal article" date="2015" name="Nature">
        <title>Complex archaea that bridge the gap between prokaryotes and eukaryotes.</title>
        <authorList>
            <person name="Spang A."/>
            <person name="Saw J.H."/>
            <person name="Jorgensen S.L."/>
            <person name="Zaremba-Niedzwiedzka K."/>
            <person name="Martijn J."/>
            <person name="Lind A.E."/>
            <person name="van Eijk R."/>
            <person name="Schleper C."/>
            <person name="Guy L."/>
            <person name="Ettema T.J."/>
        </authorList>
    </citation>
    <scope>NUCLEOTIDE SEQUENCE</scope>
</reference>
<protein>
    <submittedName>
        <fullName evidence="1">Uncharacterized protein</fullName>
    </submittedName>
</protein>
<dbReference type="EMBL" id="LAZR01000302">
    <property type="protein sequence ID" value="KKN75926.1"/>
    <property type="molecule type" value="Genomic_DNA"/>
</dbReference>
<evidence type="ECO:0000313" key="1">
    <source>
        <dbReference type="EMBL" id="KKN75926.1"/>
    </source>
</evidence>
<gene>
    <name evidence="1" type="ORF">LCGC14_0376340</name>
</gene>
<name>A0A0F9VR36_9ZZZZ</name>
<accession>A0A0F9VR36</accession>
<proteinExistence type="predicted"/>
<organism evidence="1">
    <name type="scientific">marine sediment metagenome</name>
    <dbReference type="NCBI Taxonomy" id="412755"/>
    <lineage>
        <taxon>unclassified sequences</taxon>
        <taxon>metagenomes</taxon>
        <taxon>ecological metagenomes</taxon>
    </lineage>
</organism>
<sequence length="72" mass="8342">MAQAYIQRHDGEWIDVTDGQLLACCDCGLIHKVEYAILDGRILKRAFRDNRETAYRRNTKDVKKSICKLKGE</sequence>
<comment type="caution">
    <text evidence="1">The sequence shown here is derived from an EMBL/GenBank/DDBJ whole genome shotgun (WGS) entry which is preliminary data.</text>
</comment>